<sequence>LRVLFFRVAALLKRPVLPLFVFNGPHTTKDRHPMEKGLTSGMKDLAEAFSIEHRTASGDAVVDLALLNAHGVIDGILTDDLEAFLYGAHAVIQNLSSTHRSASNDDIAKSRKT</sequence>
<feature type="signal peptide" evidence="1">
    <location>
        <begin position="1"/>
        <end position="18"/>
    </location>
</feature>
<evidence type="ECO:0000259" key="2">
    <source>
        <dbReference type="Pfam" id="PF00867"/>
    </source>
</evidence>
<dbReference type="Proteomes" id="UP001175228">
    <property type="component" value="Unassembled WGS sequence"/>
</dbReference>
<dbReference type="InterPro" id="IPR006084">
    <property type="entry name" value="XPG/Rad2"/>
</dbReference>
<dbReference type="GO" id="GO:0017108">
    <property type="term" value="F:5'-flap endonuclease activity"/>
    <property type="evidence" value="ECO:0007669"/>
    <property type="project" value="TreeGrafter"/>
</dbReference>
<protein>
    <recommendedName>
        <fullName evidence="2">XPG-I domain-containing protein</fullName>
    </recommendedName>
</protein>
<evidence type="ECO:0000313" key="4">
    <source>
        <dbReference type="Proteomes" id="UP001175228"/>
    </source>
</evidence>
<dbReference type="EMBL" id="JAUEPU010000026">
    <property type="protein sequence ID" value="KAK0493122.1"/>
    <property type="molecule type" value="Genomic_DNA"/>
</dbReference>
<dbReference type="AlphaFoldDB" id="A0AA39UKH8"/>
<organism evidence="3 4">
    <name type="scientific">Armillaria luteobubalina</name>
    <dbReference type="NCBI Taxonomy" id="153913"/>
    <lineage>
        <taxon>Eukaryota</taxon>
        <taxon>Fungi</taxon>
        <taxon>Dikarya</taxon>
        <taxon>Basidiomycota</taxon>
        <taxon>Agaricomycotina</taxon>
        <taxon>Agaricomycetes</taxon>
        <taxon>Agaricomycetidae</taxon>
        <taxon>Agaricales</taxon>
        <taxon>Marasmiineae</taxon>
        <taxon>Physalacriaceae</taxon>
        <taxon>Armillaria</taxon>
    </lineage>
</organism>
<feature type="domain" description="XPG-I" evidence="2">
    <location>
        <begin position="52"/>
        <end position="101"/>
    </location>
</feature>
<feature type="non-terminal residue" evidence="3">
    <location>
        <position position="1"/>
    </location>
</feature>
<dbReference type="PANTHER" id="PTHR11081:SF75">
    <property type="entry name" value="ENDONUCLEASE, PUTATIVE (AFU_ORTHOLOGUE AFUA_3G13260)-RELATED"/>
    <property type="match status" value="1"/>
</dbReference>
<feature type="chain" id="PRO_5041299558" description="XPG-I domain-containing protein" evidence="1">
    <location>
        <begin position="19"/>
        <end position="113"/>
    </location>
</feature>
<dbReference type="GO" id="GO:0006974">
    <property type="term" value="P:DNA damage response"/>
    <property type="evidence" value="ECO:0007669"/>
    <property type="project" value="UniProtKB-ARBA"/>
</dbReference>
<dbReference type="InterPro" id="IPR029060">
    <property type="entry name" value="PIN-like_dom_sf"/>
</dbReference>
<dbReference type="SUPFAM" id="SSF88723">
    <property type="entry name" value="PIN domain-like"/>
    <property type="match status" value="1"/>
</dbReference>
<dbReference type="Pfam" id="PF00867">
    <property type="entry name" value="XPG_I"/>
    <property type="match status" value="1"/>
</dbReference>
<comment type="caution">
    <text evidence="3">The sequence shown here is derived from an EMBL/GenBank/DDBJ whole genome shotgun (WGS) entry which is preliminary data.</text>
</comment>
<gene>
    <name evidence="3" type="ORF">EDD18DRAFT_1078694</name>
</gene>
<dbReference type="PANTHER" id="PTHR11081">
    <property type="entry name" value="FLAP ENDONUCLEASE FAMILY MEMBER"/>
    <property type="match status" value="1"/>
</dbReference>
<keyword evidence="4" id="KW-1185">Reference proteome</keyword>
<keyword evidence="1" id="KW-0732">Signal</keyword>
<evidence type="ECO:0000256" key="1">
    <source>
        <dbReference type="SAM" id="SignalP"/>
    </source>
</evidence>
<dbReference type="Gene3D" id="3.40.50.1010">
    <property type="entry name" value="5'-nuclease"/>
    <property type="match status" value="1"/>
</dbReference>
<accession>A0AA39UKH8</accession>
<evidence type="ECO:0000313" key="3">
    <source>
        <dbReference type="EMBL" id="KAK0493122.1"/>
    </source>
</evidence>
<dbReference type="InterPro" id="IPR006086">
    <property type="entry name" value="XPG-I_dom"/>
</dbReference>
<name>A0AA39UKH8_9AGAR</name>
<proteinExistence type="predicted"/>
<dbReference type="PRINTS" id="PR00853">
    <property type="entry name" value="XPGRADSUPER"/>
</dbReference>
<reference evidence="3" key="1">
    <citation type="submission" date="2023-06" db="EMBL/GenBank/DDBJ databases">
        <authorList>
            <consortium name="Lawrence Berkeley National Laboratory"/>
            <person name="Ahrendt S."/>
            <person name="Sahu N."/>
            <person name="Indic B."/>
            <person name="Wong-Bajracharya J."/>
            <person name="Merenyi Z."/>
            <person name="Ke H.-M."/>
            <person name="Monk M."/>
            <person name="Kocsube S."/>
            <person name="Drula E."/>
            <person name="Lipzen A."/>
            <person name="Balint B."/>
            <person name="Henrissat B."/>
            <person name="Andreopoulos B."/>
            <person name="Martin F.M."/>
            <person name="Harder C.B."/>
            <person name="Rigling D."/>
            <person name="Ford K.L."/>
            <person name="Foster G.D."/>
            <person name="Pangilinan J."/>
            <person name="Papanicolaou A."/>
            <person name="Barry K."/>
            <person name="LaButti K."/>
            <person name="Viragh M."/>
            <person name="Koriabine M."/>
            <person name="Yan M."/>
            <person name="Riley R."/>
            <person name="Champramary S."/>
            <person name="Plett K.L."/>
            <person name="Tsai I.J."/>
            <person name="Slot J."/>
            <person name="Sipos G."/>
            <person name="Plett J."/>
            <person name="Nagy L.G."/>
            <person name="Grigoriev I.V."/>
        </authorList>
    </citation>
    <scope>NUCLEOTIDE SEQUENCE</scope>
    <source>
        <strain evidence="3">HWK02</strain>
    </source>
</reference>